<gene>
    <name evidence="3" type="ORF">AK812_SmicGene23399</name>
</gene>
<dbReference type="OrthoDB" id="447574at2759"/>
<accession>A0A1Q9DHA1</accession>
<dbReference type="Proteomes" id="UP000186817">
    <property type="component" value="Unassembled WGS sequence"/>
</dbReference>
<evidence type="ECO:0000313" key="3">
    <source>
        <dbReference type="EMBL" id="OLP94564.1"/>
    </source>
</evidence>
<name>A0A1Q9DHA1_SYMMI</name>
<feature type="domain" description="C3H1-type" evidence="2">
    <location>
        <begin position="235"/>
        <end position="263"/>
    </location>
</feature>
<proteinExistence type="predicted"/>
<evidence type="ECO:0000259" key="2">
    <source>
        <dbReference type="PROSITE" id="PS50103"/>
    </source>
</evidence>
<dbReference type="EMBL" id="LSRX01000537">
    <property type="protein sequence ID" value="OLP94564.1"/>
    <property type="molecule type" value="Genomic_DNA"/>
</dbReference>
<organism evidence="3 4">
    <name type="scientific">Symbiodinium microadriaticum</name>
    <name type="common">Dinoflagellate</name>
    <name type="synonym">Zooxanthella microadriatica</name>
    <dbReference type="NCBI Taxonomy" id="2951"/>
    <lineage>
        <taxon>Eukaryota</taxon>
        <taxon>Sar</taxon>
        <taxon>Alveolata</taxon>
        <taxon>Dinophyceae</taxon>
        <taxon>Suessiales</taxon>
        <taxon>Symbiodiniaceae</taxon>
        <taxon>Symbiodinium</taxon>
    </lineage>
</organism>
<protein>
    <recommendedName>
        <fullName evidence="2">C3H1-type domain-containing protein</fullName>
    </recommendedName>
</protein>
<feature type="zinc finger region" description="C3H1-type" evidence="1">
    <location>
        <begin position="235"/>
        <end position="263"/>
    </location>
</feature>
<keyword evidence="1" id="KW-0862">Zinc</keyword>
<dbReference type="GO" id="GO:0008270">
    <property type="term" value="F:zinc ion binding"/>
    <property type="evidence" value="ECO:0007669"/>
    <property type="project" value="UniProtKB-KW"/>
</dbReference>
<evidence type="ECO:0000256" key="1">
    <source>
        <dbReference type="PROSITE-ProRule" id="PRU00723"/>
    </source>
</evidence>
<keyword evidence="1" id="KW-0479">Metal-binding</keyword>
<dbReference type="InterPro" id="IPR000571">
    <property type="entry name" value="Znf_CCCH"/>
</dbReference>
<dbReference type="PROSITE" id="PS50103">
    <property type="entry name" value="ZF_C3H1"/>
    <property type="match status" value="1"/>
</dbReference>
<reference evidence="3 4" key="1">
    <citation type="submission" date="2016-02" db="EMBL/GenBank/DDBJ databases">
        <title>Genome analysis of coral dinoflagellate symbionts highlights evolutionary adaptations to a symbiotic lifestyle.</title>
        <authorList>
            <person name="Aranda M."/>
            <person name="Li Y."/>
            <person name="Liew Y.J."/>
            <person name="Baumgarten S."/>
            <person name="Simakov O."/>
            <person name="Wilson M."/>
            <person name="Piel J."/>
            <person name="Ashoor H."/>
            <person name="Bougouffa S."/>
            <person name="Bajic V.B."/>
            <person name="Ryu T."/>
            <person name="Ravasi T."/>
            <person name="Bayer T."/>
            <person name="Micklem G."/>
            <person name="Kim H."/>
            <person name="Bhak J."/>
            <person name="Lajeunesse T.C."/>
            <person name="Voolstra C.R."/>
        </authorList>
    </citation>
    <scope>NUCLEOTIDE SEQUENCE [LARGE SCALE GENOMIC DNA]</scope>
    <source>
        <strain evidence="3 4">CCMP2467</strain>
    </source>
</reference>
<sequence>MLKFELHCCLQESPRLLFESSPSCDGGYVTMDALSLDGVLAGCHTIRGTKRQPSGNRVCRDFNAASRLRGSESEKFWLRLKHHRARMMDDAAELQISYRNTFIDADVLGAESIRARALPRAASSPLLSDFADMAEDILRNQDRSTCSYVGGLLDQAKKLVHLETSLSCDEKDAAPMATVVPPTGFHIGKQRETDEAAAATSAQLSHRLAISTAAFAMSDTKQLGALSQGSRGHPFLCRRPCVHILRSGSCAHGDYCSYCHFPHEARSKLDTRQRAMCEAMPKAQFLSVLTEMLASQGAEIPGQGRDVLNVLKKEMEDAEQYATQACHSEETEAPRVVVKKFRKAISKMNFAALVSLTSRRCTEKSKTCLLEIVESLRASGDF</sequence>
<dbReference type="AlphaFoldDB" id="A0A1Q9DHA1"/>
<evidence type="ECO:0000313" key="4">
    <source>
        <dbReference type="Proteomes" id="UP000186817"/>
    </source>
</evidence>
<keyword evidence="1" id="KW-0863">Zinc-finger</keyword>
<comment type="caution">
    <text evidence="3">The sequence shown here is derived from an EMBL/GenBank/DDBJ whole genome shotgun (WGS) entry which is preliminary data.</text>
</comment>
<keyword evidence="4" id="KW-1185">Reference proteome</keyword>